<feature type="signal peptide" evidence="1">
    <location>
        <begin position="1"/>
        <end position="19"/>
    </location>
</feature>
<organism evidence="3 4">
    <name type="scientific">Kaistella flava</name>
    <name type="common">ex Peng et al. 2021</name>
    <dbReference type="NCBI Taxonomy" id="2038776"/>
    <lineage>
        <taxon>Bacteria</taxon>
        <taxon>Pseudomonadati</taxon>
        <taxon>Bacteroidota</taxon>
        <taxon>Flavobacteriia</taxon>
        <taxon>Flavobacteriales</taxon>
        <taxon>Weeksellaceae</taxon>
        <taxon>Chryseobacterium group</taxon>
        <taxon>Kaistella</taxon>
    </lineage>
</organism>
<dbReference type="AlphaFoldDB" id="A0A7M2Y690"/>
<evidence type="ECO:0000313" key="3">
    <source>
        <dbReference type="EMBL" id="QOW09606.1"/>
    </source>
</evidence>
<keyword evidence="1" id="KW-0732">Signal</keyword>
<evidence type="ECO:0000259" key="2">
    <source>
        <dbReference type="Pfam" id="PF25778"/>
    </source>
</evidence>
<dbReference type="Proteomes" id="UP000594195">
    <property type="component" value="Chromosome"/>
</dbReference>
<gene>
    <name evidence="3" type="ORF">Q73A0000_04110</name>
</gene>
<dbReference type="InterPro" id="IPR057708">
    <property type="entry name" value="DUF7948"/>
</dbReference>
<accession>A0A7M2Y690</accession>
<name>A0A7M2Y690_9FLAO</name>
<reference evidence="3 4" key="1">
    <citation type="submission" date="2019-05" db="EMBL/GenBank/DDBJ databases">
        <title>Chryseobacterium sp. isolated from King George Island, maritime Antarctica.</title>
        <authorList>
            <person name="Peng X."/>
        </authorList>
    </citation>
    <scope>NUCLEOTIDE SEQUENCE [LARGE SCALE GENOMIC DNA]</scope>
    <source>
        <strain evidence="3 4">7-3A</strain>
    </source>
</reference>
<evidence type="ECO:0000313" key="4">
    <source>
        <dbReference type="Proteomes" id="UP000594195"/>
    </source>
</evidence>
<dbReference type="EMBL" id="CP040442">
    <property type="protein sequence ID" value="QOW09606.1"/>
    <property type="molecule type" value="Genomic_DNA"/>
</dbReference>
<dbReference type="Pfam" id="PF25778">
    <property type="entry name" value="DUF7948"/>
    <property type="match status" value="1"/>
</dbReference>
<evidence type="ECO:0000256" key="1">
    <source>
        <dbReference type="SAM" id="SignalP"/>
    </source>
</evidence>
<keyword evidence="4" id="KW-1185">Reference proteome</keyword>
<sequence length="99" mass="11536">MKKLFIFSFLFTLSTTLFSQNQKSGSDYFFYENKGQIVDQKGKENSAVQYLFHSNGLNVQLKNGGFSYDVYEVKKTLIKKNKHHKNSISNREKTLLIMI</sequence>
<feature type="domain" description="DUF7948" evidence="2">
    <location>
        <begin position="30"/>
        <end position="88"/>
    </location>
</feature>
<dbReference type="RefSeq" id="WP_193812819.1">
    <property type="nucleotide sequence ID" value="NZ_CP040442.1"/>
</dbReference>
<feature type="chain" id="PRO_5032425430" description="DUF7948 domain-containing protein" evidence="1">
    <location>
        <begin position="20"/>
        <end position="99"/>
    </location>
</feature>
<protein>
    <recommendedName>
        <fullName evidence="2">DUF7948 domain-containing protein</fullName>
    </recommendedName>
</protein>
<proteinExistence type="predicted"/>
<dbReference type="KEGG" id="kfa:Q73A0000_04110"/>